<sequence length="380" mass="38316">MDGWGSRGEGWRGGVGWVVVVLGVEEGVLEGVVVGVEVDGGVGVALVGWRVGCCCHVVSGGWCVNWAGFWVGSEGVEEWGDGWVWSVMVLMGWGGGWLGVGGGWVDVGVGCGDRECFGVVVCGGWKFRVAPPGGRRLGGLCGVGVLEGGCGVGLGADLRGVGAVLVGRVSSWIWEVRGCGGGGGGLVVVGGGVGWVRMVGRLLERGDRCGVELNCGKLGMSWVVVLGSCEGWVVCGERMVWCGVVMLGVAGGVWGMCGCWTVLRMGGAVTSDGWCGGGRDGGVGWIVVWVLVCGKCAWDVAGCGVVWCGRKGLVGGGCSVDVGWFFGESAVVGLVVWGACVVVLCWTLGECATALLVVVLVCGCGGSDVRCGGGTGVGVG</sequence>
<reference evidence="1" key="2">
    <citation type="submission" date="2022-01" db="EMBL/GenBank/DDBJ databases">
        <authorList>
            <person name="Yamashiro T."/>
            <person name="Shiraishi A."/>
            <person name="Satake H."/>
            <person name="Nakayama K."/>
        </authorList>
    </citation>
    <scope>NUCLEOTIDE SEQUENCE</scope>
</reference>
<name>A0ABQ5IT10_9ASTR</name>
<organism evidence="1 2">
    <name type="scientific">Tanacetum coccineum</name>
    <dbReference type="NCBI Taxonomy" id="301880"/>
    <lineage>
        <taxon>Eukaryota</taxon>
        <taxon>Viridiplantae</taxon>
        <taxon>Streptophyta</taxon>
        <taxon>Embryophyta</taxon>
        <taxon>Tracheophyta</taxon>
        <taxon>Spermatophyta</taxon>
        <taxon>Magnoliopsida</taxon>
        <taxon>eudicotyledons</taxon>
        <taxon>Gunneridae</taxon>
        <taxon>Pentapetalae</taxon>
        <taxon>asterids</taxon>
        <taxon>campanulids</taxon>
        <taxon>Asterales</taxon>
        <taxon>Asteraceae</taxon>
        <taxon>Asteroideae</taxon>
        <taxon>Anthemideae</taxon>
        <taxon>Anthemidinae</taxon>
        <taxon>Tanacetum</taxon>
    </lineage>
</organism>
<protein>
    <submittedName>
        <fullName evidence="1">Uncharacterized protein</fullName>
    </submittedName>
</protein>
<dbReference type="EMBL" id="BQNB010021074">
    <property type="protein sequence ID" value="GJU02567.1"/>
    <property type="molecule type" value="Genomic_DNA"/>
</dbReference>
<comment type="caution">
    <text evidence="1">The sequence shown here is derived from an EMBL/GenBank/DDBJ whole genome shotgun (WGS) entry which is preliminary data.</text>
</comment>
<dbReference type="Proteomes" id="UP001151760">
    <property type="component" value="Unassembled WGS sequence"/>
</dbReference>
<evidence type="ECO:0000313" key="1">
    <source>
        <dbReference type="EMBL" id="GJU02567.1"/>
    </source>
</evidence>
<proteinExistence type="predicted"/>
<keyword evidence="2" id="KW-1185">Reference proteome</keyword>
<evidence type="ECO:0000313" key="2">
    <source>
        <dbReference type="Proteomes" id="UP001151760"/>
    </source>
</evidence>
<gene>
    <name evidence="1" type="ORF">Tco_1112905</name>
</gene>
<accession>A0ABQ5IT10</accession>
<reference evidence="1" key="1">
    <citation type="journal article" date="2022" name="Int. J. Mol. Sci.">
        <title>Draft Genome of Tanacetum Coccineum: Genomic Comparison of Closely Related Tanacetum-Family Plants.</title>
        <authorList>
            <person name="Yamashiro T."/>
            <person name="Shiraishi A."/>
            <person name="Nakayama K."/>
            <person name="Satake H."/>
        </authorList>
    </citation>
    <scope>NUCLEOTIDE SEQUENCE</scope>
</reference>